<dbReference type="Proteomes" id="UP000001304">
    <property type="component" value="Chromosome"/>
</dbReference>
<dbReference type="KEGG" id="iag:Igag_0814"/>
<evidence type="ECO:0000259" key="6">
    <source>
        <dbReference type="PROSITE" id="PS50011"/>
    </source>
</evidence>
<dbReference type="Pfam" id="PF00069">
    <property type="entry name" value="Pkinase"/>
    <property type="match status" value="1"/>
</dbReference>
<dbReference type="HOGENOM" id="CLU_234481_0_0_2"/>
<keyword evidence="5" id="KW-0175">Coiled coil</keyword>
<dbReference type="InterPro" id="IPR008266">
    <property type="entry name" value="Tyr_kinase_AS"/>
</dbReference>
<keyword evidence="7" id="KW-0723">Serine/threonine-protein kinase</keyword>
<accession>E0STM1</accession>
<keyword evidence="3 7" id="KW-0418">Kinase</keyword>
<keyword evidence="2" id="KW-0547">Nucleotide-binding</keyword>
<dbReference type="SMART" id="SM00220">
    <property type="entry name" value="S_TKc"/>
    <property type="match status" value="1"/>
</dbReference>
<dbReference type="PROSITE" id="PS00109">
    <property type="entry name" value="PROTEIN_KINASE_TYR"/>
    <property type="match status" value="1"/>
</dbReference>
<proteinExistence type="predicted"/>
<dbReference type="InterPro" id="IPR011044">
    <property type="entry name" value="Quino_amine_DH_bsu"/>
</dbReference>
<feature type="domain" description="Protein kinase" evidence="6">
    <location>
        <begin position="1692"/>
        <end position="1967"/>
    </location>
</feature>
<sequence>MNVNTSIPIYVESRILFNEKTKRPQLYREALKTVLENTDLVNIQILRTISDKKFLRTVFGEAIARKPKLQAKLISENILSGGKDFARYLGFSNLRIYSKIIRNESVETLKITSEDDLFRVEENLRYNVPSNSIETAKTIFINRLLFLGDENDIGIRLSRILNLAHEPSVYMLKGIDRAKIVVMWPYIIVSRVGEGVCEVRLLGENIVEVIHMDQLLDKDDIEVELKPIDDWIFMILSRDGSEYKASIYRLDPNGNGVIKKIFLRGISIVYSKISKLFYVFDASEGNPQIRVYDLDGMLVASKDISRVVNLSSTSTVHGYECSSGVLFIIRGDKSSQVLYYDYISGTLLPKPFASHISNALLLPLHILILYSTTKKELLLFDILTGEDVGKYQLPISLNNVFLALGGGIIGFADNKIYILDALGNIYKSIEMKDYDRYSVLNTYLYSLISLYRMDRIEKIIVFYDDQALEVDMHRVLHDDVIDIQYNNSTLYLITKHYVLALSPSIFLSYITQLKNHSEITIDTTYTHLCRIEELLGQLHIQLNNLKHPRLNLLSTHLLERHLKVLIFDKQSITALDLFLEELINIIGGFKALHKNEYMLRNIIERSGDVINYSCASFAATLTRIEDFINNIHTSTTLENYMRNIIRVLPINEFIDLGELLRSWFDTTTIRNIRGALVYIIKEPRYVYAKDDAYAILKSLGFDIQYVEDKVKSLLKELEKFVDRDIVERLEVLFRDALYQGDAELIHRSMTSISKFLEYLHEKLLLVEKNWKLNLLTYTDIKSFVNRCVIELALDEKKMKICREELESYVQKLSKLHEELEELRTLIDKSHYVKIDPLKYIGETRNLNDSYNKLISLVEKVKRAMELEDRFRHLLTAIETLRYKPSLETYVKMCVDFLRELRCDEADQCLKSLQGEIDRINRINSGIDRMRLVSDCPMVVAEIDDVIDKIKLNRLEEAQNKIKGLESALDVYISLKVLIENTVSNLEKIGIDKNIAIDLGNKLKCHIINEVYSDKTKVDVIPHMIRNLATELTRITAKVNEVSKIIESATSYLNRIGIDSEIEWLKKSFWSLIEEIALETIRICGETPYSCVDAVKDFSKKVDNVRGAVVDITDSLRKLSISFTPYTDASSQIYTYIVIESLKPCRQQNLFNFAQCIKEDVDSILAKREAIAVLLQVEKLVNSFETRSYIGRRILTHVRELIRQEMSKIVSVKIDVKNLVEVYRDLLKRIGNLISILNELDRICYELESYGVNMLGILFGSSKELDKLDIENIQRILYSSLQNLKELYTKHWDPELLGLVLSKFMRIDHTVLTFLELLFELLSWFNIEKKHMVYILRAHSEEADPEKYIERVLHDLALFIVREKLEIEVSSKLEEQAAIHLMFIDYVGLEEHREPLSCNDIDELKKIEGFAIKAVDSYCMEKDIGKAAIYSLLSYTVREEHFPILFRLLGGIHKNMLIQSIKQLSKYIDVKGFRHLVLWRCLSKPFTEGRYREIGGCIYNLQHISQNIRKVSEILSSIQKIVDKANISKYILDILFEIRELIADPVKLLENYSERYIKIEVLEPIDPSKEKSELVLRITNRGSLPITIRRINASVYSIVIGSYTRDLIVKPRSSEIVKITISRIPSNIPSINEAYIDLPIQGDFYIVEPSYGSTSFSYTLILPLNIPPYKQALRKLYDTVKRSLSRSIDLDDDLEKSFIATGRYNVVLRGRIRETNEDVVIKIPIIVLEMETKLGTYTIPTLHQEEYNWLDRRRREYIDASRECRDVVPIYEISIEPPYYIVEKYIEGKTLRRWLEDRKTVNPSEALRIVHEVGKTIKCLHKYNIYHNDIRPDNIIITVDGRIILIDIGADEIFRWLFKRYYDYGRTREGRRALEHEIEERYIADLEQELRSATDINTESMLRRYLDLYQLVVLLYELLTGSNPHLTKTYEYIPSLSEKLNNFIRAILLGELRDPSALDEFIKLLEVV</sequence>
<dbReference type="PANTHER" id="PTHR24348:SF22">
    <property type="entry name" value="NON-SPECIFIC SERINE_THREONINE PROTEIN KINASE"/>
    <property type="match status" value="1"/>
</dbReference>
<dbReference type="InterPro" id="IPR045269">
    <property type="entry name" value="Atg1-like"/>
</dbReference>
<reference evidence="7 8" key="1">
    <citation type="journal article" date="2010" name="Stand. Genomic Sci.">
        <title>Complete genome sequence of Ignisphaera aggregans type strain (AQ1.S1).</title>
        <authorList>
            <person name="Goker M."/>
            <person name="Held B."/>
            <person name="Lapidus A."/>
            <person name="Nolan M."/>
            <person name="Spring S."/>
            <person name="Yasawong M."/>
            <person name="Lucas S."/>
            <person name="Glavina Del Rio T."/>
            <person name="Tice H."/>
            <person name="Cheng J.F."/>
            <person name="Goodwin L."/>
            <person name="Tapia R."/>
            <person name="Pitluck S."/>
            <person name="Liolios K."/>
            <person name="Ivanova N."/>
            <person name="Mavromatis K."/>
            <person name="Mikhailova N."/>
            <person name="Pati A."/>
            <person name="Chen A."/>
            <person name="Palaniappan K."/>
            <person name="Brambilla E."/>
            <person name="Land M."/>
            <person name="Hauser L."/>
            <person name="Chang Y.J."/>
            <person name="Jeffries C.D."/>
            <person name="Brettin T."/>
            <person name="Detter J.C."/>
            <person name="Han C."/>
            <person name="Rohde M."/>
            <person name="Sikorski J."/>
            <person name="Woyke T."/>
            <person name="Bristow J."/>
            <person name="Eisen J.A."/>
            <person name="Markowitz V."/>
            <person name="Hugenholtz P."/>
            <person name="Kyrpides N.C."/>
            <person name="Klenk H.P."/>
        </authorList>
    </citation>
    <scope>NUCLEOTIDE SEQUENCE [LARGE SCALE GENOMIC DNA]</scope>
    <source>
        <strain evidence="8">DSM 17230 / JCM 13409 / AQ1.S1</strain>
    </source>
</reference>
<keyword evidence="4" id="KW-0067">ATP-binding</keyword>
<evidence type="ECO:0000256" key="3">
    <source>
        <dbReference type="ARBA" id="ARBA00022777"/>
    </source>
</evidence>
<dbReference type="GO" id="GO:0005776">
    <property type="term" value="C:autophagosome"/>
    <property type="evidence" value="ECO:0007669"/>
    <property type="project" value="TreeGrafter"/>
</dbReference>
<evidence type="ECO:0000313" key="7">
    <source>
        <dbReference type="EMBL" id="ADM27637.1"/>
    </source>
</evidence>
<dbReference type="GO" id="GO:0016020">
    <property type="term" value="C:membrane"/>
    <property type="evidence" value="ECO:0007669"/>
    <property type="project" value="TreeGrafter"/>
</dbReference>
<dbReference type="GO" id="GO:0005829">
    <property type="term" value="C:cytosol"/>
    <property type="evidence" value="ECO:0007669"/>
    <property type="project" value="TreeGrafter"/>
</dbReference>
<keyword evidence="8" id="KW-1185">Reference proteome</keyword>
<evidence type="ECO:0000313" key="8">
    <source>
        <dbReference type="Proteomes" id="UP000001304"/>
    </source>
</evidence>
<evidence type="ECO:0000256" key="5">
    <source>
        <dbReference type="SAM" id="Coils"/>
    </source>
</evidence>
<feature type="coiled-coil region" evidence="5">
    <location>
        <begin position="798"/>
        <end position="825"/>
    </location>
</feature>
<dbReference type="SUPFAM" id="SSF56112">
    <property type="entry name" value="Protein kinase-like (PK-like)"/>
    <property type="match status" value="1"/>
</dbReference>
<organism evidence="7 8">
    <name type="scientific">Ignisphaera aggregans (strain DSM 17230 / JCM 13409 / AQ1.S1)</name>
    <dbReference type="NCBI Taxonomy" id="583356"/>
    <lineage>
        <taxon>Archaea</taxon>
        <taxon>Thermoproteota</taxon>
        <taxon>Thermoprotei</taxon>
        <taxon>Desulfurococcales</taxon>
        <taxon>Desulfurococcaceae</taxon>
        <taxon>Ignisphaera</taxon>
    </lineage>
</organism>
<dbReference type="GO" id="GO:0005524">
    <property type="term" value="F:ATP binding"/>
    <property type="evidence" value="ECO:0007669"/>
    <property type="project" value="UniProtKB-KW"/>
</dbReference>
<protein>
    <submittedName>
        <fullName evidence="7">Serine/threonine protein kinase</fullName>
    </submittedName>
</protein>
<keyword evidence="1" id="KW-0808">Transferase</keyword>
<dbReference type="InterPro" id="IPR011009">
    <property type="entry name" value="Kinase-like_dom_sf"/>
</dbReference>
<evidence type="ECO:0000256" key="1">
    <source>
        <dbReference type="ARBA" id="ARBA00022679"/>
    </source>
</evidence>
<name>E0STM1_IGNAA</name>
<dbReference type="GO" id="GO:0000407">
    <property type="term" value="C:phagophore assembly site"/>
    <property type="evidence" value="ECO:0007669"/>
    <property type="project" value="TreeGrafter"/>
</dbReference>
<dbReference type="BioCyc" id="IAGG583356:GHAH-803-MONOMER"/>
<dbReference type="InterPro" id="IPR000719">
    <property type="entry name" value="Prot_kinase_dom"/>
</dbReference>
<dbReference type="PROSITE" id="PS50011">
    <property type="entry name" value="PROTEIN_KINASE_DOM"/>
    <property type="match status" value="1"/>
</dbReference>
<dbReference type="SUPFAM" id="SSF50969">
    <property type="entry name" value="YVTN repeat-like/Quinoprotein amine dehydrogenase"/>
    <property type="match status" value="1"/>
</dbReference>
<evidence type="ECO:0000256" key="2">
    <source>
        <dbReference type="ARBA" id="ARBA00022741"/>
    </source>
</evidence>
<dbReference type="GO" id="GO:0004674">
    <property type="term" value="F:protein serine/threonine kinase activity"/>
    <property type="evidence" value="ECO:0007669"/>
    <property type="project" value="UniProtKB-KW"/>
</dbReference>
<dbReference type="STRING" id="583356.Igag_0814"/>
<dbReference type="EMBL" id="CP002098">
    <property type="protein sequence ID" value="ADM27637.1"/>
    <property type="molecule type" value="Genomic_DNA"/>
</dbReference>
<dbReference type="PANTHER" id="PTHR24348">
    <property type="entry name" value="SERINE/THREONINE-PROTEIN KINASE UNC-51-RELATED"/>
    <property type="match status" value="1"/>
</dbReference>
<gene>
    <name evidence="7" type="ordered locus">Igag_0814</name>
</gene>
<dbReference type="Gene3D" id="1.10.510.10">
    <property type="entry name" value="Transferase(Phosphotransferase) domain 1"/>
    <property type="match status" value="1"/>
</dbReference>
<evidence type="ECO:0000256" key="4">
    <source>
        <dbReference type="ARBA" id="ARBA00022840"/>
    </source>
</evidence>